<organism evidence="2 3">
    <name type="scientific">Lucifera butyrica</name>
    <dbReference type="NCBI Taxonomy" id="1351585"/>
    <lineage>
        <taxon>Bacteria</taxon>
        <taxon>Bacillati</taxon>
        <taxon>Bacillota</taxon>
        <taxon>Negativicutes</taxon>
        <taxon>Veillonellales</taxon>
        <taxon>Veillonellaceae</taxon>
        <taxon>Lucifera</taxon>
    </lineage>
</organism>
<accession>A0A498R2J2</accession>
<dbReference type="OrthoDB" id="9862205at2"/>
<dbReference type="Proteomes" id="UP000277811">
    <property type="component" value="Unassembled WGS sequence"/>
</dbReference>
<evidence type="ECO:0000313" key="3">
    <source>
        <dbReference type="Proteomes" id="UP000277811"/>
    </source>
</evidence>
<evidence type="ECO:0000256" key="1">
    <source>
        <dbReference type="SAM" id="SignalP"/>
    </source>
</evidence>
<dbReference type="AlphaFoldDB" id="A0A498R2J2"/>
<protein>
    <submittedName>
        <fullName evidence="2">Uncharacterized protein</fullName>
    </submittedName>
</protein>
<keyword evidence="1" id="KW-0732">Signal</keyword>
<evidence type="ECO:0000313" key="2">
    <source>
        <dbReference type="EMBL" id="VBB05611.1"/>
    </source>
</evidence>
<name>A0A498R2J2_9FIRM</name>
<feature type="chain" id="PRO_5019743577" evidence="1">
    <location>
        <begin position="22"/>
        <end position="183"/>
    </location>
</feature>
<dbReference type="EMBL" id="UPPP01000057">
    <property type="protein sequence ID" value="VBB05611.1"/>
    <property type="molecule type" value="Genomic_DNA"/>
</dbReference>
<keyword evidence="3" id="KW-1185">Reference proteome</keyword>
<sequence length="183" mass="20571">MKKVIILLLFILALTNSFAFAEVNKTLSDNYIGLERTYEYTINGTNKHAYVTLSRQGFFDSLLGITKTNTSHSLYLSLFTPPNTNQSAVTDITFSTKNLPCFVTYNGETQKTYPLKVKSISTNYVGFKVDNSTLLPMVNAEKIGVVLTLKDGSTQKIEIPEDVLKDWKFIVTCNLLDEYKKGL</sequence>
<dbReference type="RefSeq" id="WP_122626593.1">
    <property type="nucleotide sequence ID" value="NZ_UPPP01000057.1"/>
</dbReference>
<proteinExistence type="predicted"/>
<feature type="signal peptide" evidence="1">
    <location>
        <begin position="1"/>
        <end position="21"/>
    </location>
</feature>
<reference evidence="2 3" key="1">
    <citation type="submission" date="2018-06" db="EMBL/GenBank/DDBJ databases">
        <authorList>
            <person name="Strepis N."/>
        </authorList>
    </citation>
    <scope>NUCLEOTIDE SEQUENCE [LARGE SCALE GENOMIC DNA]</scope>
    <source>
        <strain evidence="2">LUCI</strain>
    </source>
</reference>
<gene>
    <name evidence="2" type="ORF">LUCI_0821</name>
</gene>